<evidence type="ECO:0000256" key="2">
    <source>
        <dbReference type="SAM" id="Phobius"/>
    </source>
</evidence>
<keyword evidence="2" id="KW-0472">Membrane</keyword>
<dbReference type="eggNOG" id="COG2128">
    <property type="taxonomic scope" value="Bacteria"/>
</dbReference>
<dbReference type="InterPro" id="IPR021516">
    <property type="entry name" value="DUF3179"/>
</dbReference>
<dbReference type="KEGG" id="saci:Sinac_3864"/>
<protein>
    <recommendedName>
        <fullName evidence="5">DUF3179 domain-containing protein</fullName>
    </recommendedName>
</protein>
<keyword evidence="4" id="KW-1185">Reference proteome</keyword>
<evidence type="ECO:0008006" key="5">
    <source>
        <dbReference type="Google" id="ProtNLM"/>
    </source>
</evidence>
<dbReference type="HOGENOM" id="CLU_936573_0_0_0"/>
<feature type="transmembrane region" description="Helical" evidence="2">
    <location>
        <begin position="35"/>
        <end position="52"/>
    </location>
</feature>
<keyword evidence="2" id="KW-0812">Transmembrane</keyword>
<evidence type="ECO:0000256" key="1">
    <source>
        <dbReference type="SAM" id="MobiDB-lite"/>
    </source>
</evidence>
<feature type="region of interest" description="Disordered" evidence="1">
    <location>
        <begin position="1"/>
        <end position="30"/>
    </location>
</feature>
<sequence>MNSPMPTSDSRTGSDSDSKSSTDSAASPDRKRRRLLTVGVVGLAIGGLWLLVGRNLATQYVRLREEARAAEDNVPIGYLGLNPRRSYNDRAAVFLSKKDGRTTLFAAKRSGEPDDVYDVTEASIDLAALEGGFGRDSIPGIDYPIIEPPKGDRGKKLRARQEVFGLAFAGGPRVYPRDLLEKIEMVNDRDGDSSVLILYDRGRAKVFAFHRDVDGSPISFGSTGYSRSKQPVLYDRKTRSLWAFEADDFLCVAGPLKGQSLKPIQQVAATTWGDWLDRHPATTVVVGNDRAKPIPNE</sequence>
<accession>L0DFD4</accession>
<organism evidence="3 4">
    <name type="scientific">Singulisphaera acidiphila (strain ATCC BAA-1392 / DSM 18658 / VKM B-2454 / MOB10)</name>
    <dbReference type="NCBI Taxonomy" id="886293"/>
    <lineage>
        <taxon>Bacteria</taxon>
        <taxon>Pseudomonadati</taxon>
        <taxon>Planctomycetota</taxon>
        <taxon>Planctomycetia</taxon>
        <taxon>Isosphaerales</taxon>
        <taxon>Isosphaeraceae</taxon>
        <taxon>Singulisphaera</taxon>
    </lineage>
</organism>
<dbReference type="Pfam" id="PF11376">
    <property type="entry name" value="DUF3179"/>
    <property type="match status" value="1"/>
</dbReference>
<dbReference type="RefSeq" id="WP_015247228.1">
    <property type="nucleotide sequence ID" value="NC_019892.1"/>
</dbReference>
<dbReference type="OrthoDB" id="9806357at2"/>
<evidence type="ECO:0000313" key="4">
    <source>
        <dbReference type="Proteomes" id="UP000010798"/>
    </source>
</evidence>
<reference evidence="3 4" key="1">
    <citation type="submission" date="2012-02" db="EMBL/GenBank/DDBJ databases">
        <title>Complete sequence of chromosome of Singulisphaera acidiphila DSM 18658.</title>
        <authorList>
            <consortium name="US DOE Joint Genome Institute (JGI-PGF)"/>
            <person name="Lucas S."/>
            <person name="Copeland A."/>
            <person name="Lapidus A."/>
            <person name="Glavina del Rio T."/>
            <person name="Dalin E."/>
            <person name="Tice H."/>
            <person name="Bruce D."/>
            <person name="Goodwin L."/>
            <person name="Pitluck S."/>
            <person name="Peters L."/>
            <person name="Ovchinnikova G."/>
            <person name="Chertkov O."/>
            <person name="Kyrpides N."/>
            <person name="Mavromatis K."/>
            <person name="Ivanova N."/>
            <person name="Brettin T."/>
            <person name="Detter J.C."/>
            <person name="Han C."/>
            <person name="Larimer F."/>
            <person name="Land M."/>
            <person name="Hauser L."/>
            <person name="Markowitz V."/>
            <person name="Cheng J.-F."/>
            <person name="Hugenholtz P."/>
            <person name="Woyke T."/>
            <person name="Wu D."/>
            <person name="Tindall B."/>
            <person name="Pomrenke H."/>
            <person name="Brambilla E."/>
            <person name="Klenk H.-P."/>
            <person name="Eisen J.A."/>
        </authorList>
    </citation>
    <scope>NUCLEOTIDE SEQUENCE [LARGE SCALE GENOMIC DNA]</scope>
    <source>
        <strain evidence="4">ATCC BAA-1392 / DSM 18658 / VKM B-2454 / MOB10</strain>
    </source>
</reference>
<dbReference type="STRING" id="886293.Sinac_3864"/>
<evidence type="ECO:0000313" key="3">
    <source>
        <dbReference type="EMBL" id="AGA28094.1"/>
    </source>
</evidence>
<proteinExistence type="predicted"/>
<dbReference type="AlphaFoldDB" id="L0DFD4"/>
<keyword evidence="2" id="KW-1133">Transmembrane helix</keyword>
<dbReference type="Proteomes" id="UP000010798">
    <property type="component" value="Chromosome"/>
</dbReference>
<gene>
    <name evidence="3" type="ordered locus">Sinac_3864</name>
</gene>
<dbReference type="EMBL" id="CP003364">
    <property type="protein sequence ID" value="AGA28094.1"/>
    <property type="molecule type" value="Genomic_DNA"/>
</dbReference>
<name>L0DFD4_SINAD</name>